<dbReference type="InterPro" id="IPR003959">
    <property type="entry name" value="ATPase_AAA_core"/>
</dbReference>
<dbReference type="Gene3D" id="6.20.220.10">
    <property type="entry name" value="ClpX chaperone, C4-type zinc finger domain"/>
    <property type="match status" value="1"/>
</dbReference>
<dbReference type="Gene3D" id="1.10.8.60">
    <property type="match status" value="1"/>
</dbReference>
<dbReference type="AlphaFoldDB" id="A0A1X7CTZ5"/>
<dbReference type="GeneID" id="93699729"/>
<dbReference type="InterPro" id="IPR059188">
    <property type="entry name" value="Znf_CLPX-like"/>
</dbReference>
<comment type="similarity">
    <text evidence="1 2">Belongs to the ClpX chaperone family.</text>
</comment>
<accession>A0A1X7CTZ5</accession>
<dbReference type="NCBIfam" id="TIGR00382">
    <property type="entry name" value="clpX"/>
    <property type="match status" value="1"/>
</dbReference>
<dbReference type="EMBL" id="CP011974">
    <property type="protein sequence ID" value="AKO94308.1"/>
    <property type="molecule type" value="Genomic_DNA"/>
</dbReference>
<dbReference type="GO" id="GO:0051603">
    <property type="term" value="P:proteolysis involved in protein catabolic process"/>
    <property type="evidence" value="ECO:0007669"/>
    <property type="project" value="TreeGrafter"/>
</dbReference>
<feature type="binding site" evidence="1 2">
    <location>
        <position position="13"/>
    </location>
    <ligand>
        <name>Zn(2+)</name>
        <dbReference type="ChEBI" id="CHEBI:29105"/>
    </ligand>
</feature>
<feature type="binding site" evidence="1 2">
    <location>
        <position position="38"/>
    </location>
    <ligand>
        <name>Zn(2+)</name>
        <dbReference type="ChEBI" id="CHEBI:29105"/>
    </ligand>
</feature>
<dbReference type="PATRIC" id="fig|135735.6.peg.4389"/>
<accession>A0A0H4L0Y8</accession>
<dbReference type="PANTHER" id="PTHR48102">
    <property type="entry name" value="ATP-DEPENDENT CLP PROTEASE ATP-BINDING SUBUNIT CLPX-LIKE, MITOCHONDRIAL-RELATED"/>
    <property type="match status" value="1"/>
</dbReference>
<dbReference type="FunFam" id="1.10.8.60:FF:000002">
    <property type="entry name" value="ATP-dependent Clp protease ATP-binding subunit ClpX"/>
    <property type="match status" value="1"/>
</dbReference>
<dbReference type="InterPro" id="IPR038366">
    <property type="entry name" value="Znf_CppX_C4_sf"/>
</dbReference>
<keyword evidence="1 2" id="KW-0143">Chaperone</keyword>
<dbReference type="Proteomes" id="UP000036202">
    <property type="component" value="Chromosome"/>
</dbReference>
<keyword evidence="3" id="KW-0378">Hydrolase</keyword>
<dbReference type="GO" id="GO:0051301">
    <property type="term" value="P:cell division"/>
    <property type="evidence" value="ECO:0007669"/>
    <property type="project" value="TreeGrafter"/>
</dbReference>
<dbReference type="PANTHER" id="PTHR48102:SF7">
    <property type="entry name" value="ATP-DEPENDENT CLP PROTEASE ATP-BINDING SUBUNIT CLPX-LIKE, MITOCHONDRIAL"/>
    <property type="match status" value="1"/>
</dbReference>
<gene>
    <name evidence="1" type="primary">clpX</name>
    <name evidence="3" type="ORF">BEH_20735</name>
</gene>
<keyword evidence="1 2" id="KW-0479">Metal-binding</keyword>
<dbReference type="SUPFAM" id="SSF52540">
    <property type="entry name" value="P-loop containing nucleoside triphosphate hydrolases"/>
    <property type="match status" value="1"/>
</dbReference>
<name>A0A1X7CTZ5_9BACI</name>
<dbReference type="FunFam" id="3.40.50.300:FF:000005">
    <property type="entry name" value="ATP-dependent Clp protease ATP-binding subunit ClpX"/>
    <property type="match status" value="1"/>
</dbReference>
<dbReference type="GO" id="GO:0046983">
    <property type="term" value="F:protein dimerization activity"/>
    <property type="evidence" value="ECO:0007669"/>
    <property type="project" value="UniProtKB-UniRule"/>
</dbReference>
<dbReference type="GO" id="GO:0140662">
    <property type="term" value="F:ATP-dependent protein folding chaperone"/>
    <property type="evidence" value="ECO:0007669"/>
    <property type="project" value="InterPro"/>
</dbReference>
<dbReference type="Pfam" id="PF10431">
    <property type="entry name" value="ClpB_D2-small"/>
    <property type="match status" value="1"/>
</dbReference>
<dbReference type="GO" id="GO:0005524">
    <property type="term" value="F:ATP binding"/>
    <property type="evidence" value="ECO:0007669"/>
    <property type="project" value="UniProtKB-UniRule"/>
</dbReference>
<evidence type="ECO:0000313" key="3">
    <source>
        <dbReference type="EMBL" id="AKO94308.1"/>
    </source>
</evidence>
<keyword evidence="3" id="KW-0645">Protease</keyword>
<dbReference type="HAMAP" id="MF_00175">
    <property type="entry name" value="ClpX"/>
    <property type="match status" value="1"/>
</dbReference>
<dbReference type="InterPro" id="IPR019489">
    <property type="entry name" value="Clp_ATPase_C"/>
</dbReference>
<dbReference type="OrthoDB" id="9804062at2"/>
<dbReference type="InterPro" id="IPR027417">
    <property type="entry name" value="P-loop_NTPase"/>
</dbReference>
<keyword evidence="4" id="KW-1185">Reference proteome</keyword>
<dbReference type="KEGG" id="beo:BEH_20735"/>
<feature type="binding site" evidence="1 2">
    <location>
        <position position="35"/>
    </location>
    <ligand>
        <name>Zn(2+)</name>
        <dbReference type="ChEBI" id="CHEBI:29105"/>
    </ligand>
</feature>
<dbReference type="Gene3D" id="3.40.50.300">
    <property type="entry name" value="P-loop containing nucleotide triphosphate hydrolases"/>
    <property type="match status" value="1"/>
</dbReference>
<reference evidence="3 4" key="1">
    <citation type="journal article" date="2015" name="PLoS ONE">
        <title>Genome Sequence of Bacillus endophyticus and Analysis of Its Companion Mechanism in the Ketogulonigenium vulgare-Bacillus Strain Consortium.</title>
        <authorList>
            <person name="Jia N."/>
            <person name="Du J."/>
            <person name="Ding M.Z."/>
            <person name="Gao F."/>
            <person name="Yuan Y.J."/>
        </authorList>
    </citation>
    <scope>NUCLEOTIDE SEQUENCE [LARGE SCALE GENOMIC DNA]</scope>
    <source>
        <strain evidence="3 4">Hbe603</strain>
    </source>
</reference>
<dbReference type="Pfam" id="PF06689">
    <property type="entry name" value="zf-C4_ClpX"/>
    <property type="match status" value="1"/>
</dbReference>
<evidence type="ECO:0000256" key="2">
    <source>
        <dbReference type="PROSITE-ProRule" id="PRU01250"/>
    </source>
</evidence>
<comment type="subunit">
    <text evidence="1">Component of the ClpX-ClpP complex. Forms a hexameric ring that, in the presence of ATP, binds to fourteen ClpP subunits assembled into a disk-like structure with a central cavity, resembling the structure of eukaryotic proteasomes.</text>
</comment>
<dbReference type="GO" id="GO:0051082">
    <property type="term" value="F:unfolded protein binding"/>
    <property type="evidence" value="ECO:0007669"/>
    <property type="project" value="UniProtKB-UniRule"/>
</dbReference>
<dbReference type="NCBIfam" id="NF003745">
    <property type="entry name" value="PRK05342.1"/>
    <property type="match status" value="1"/>
</dbReference>
<comment type="function">
    <text evidence="1">ATP-dependent specificity component of the Clp protease. It directs the protease to specific substrates. Can perform chaperone functions in the absence of ClpP.</text>
</comment>
<dbReference type="InterPro" id="IPR004487">
    <property type="entry name" value="Clp_protease_ATP-bd_su_ClpX"/>
</dbReference>
<keyword evidence="1 3" id="KW-0067">ATP-binding</keyword>
<protein>
    <recommendedName>
        <fullName evidence="1">ATP-dependent Clp protease ATP-binding subunit ClpX</fullName>
    </recommendedName>
</protein>
<dbReference type="SMART" id="SM01086">
    <property type="entry name" value="ClpB_D2-small"/>
    <property type="match status" value="1"/>
</dbReference>
<dbReference type="InterPro" id="IPR046425">
    <property type="entry name" value="ClpX_bact"/>
</dbReference>
<dbReference type="GO" id="GO:0016887">
    <property type="term" value="F:ATP hydrolysis activity"/>
    <property type="evidence" value="ECO:0007669"/>
    <property type="project" value="InterPro"/>
</dbReference>
<dbReference type="SMART" id="SM00994">
    <property type="entry name" value="zf-C4_ClpX"/>
    <property type="match status" value="1"/>
</dbReference>
<proteinExistence type="inferred from homology"/>
<dbReference type="SMART" id="SM00382">
    <property type="entry name" value="AAA"/>
    <property type="match status" value="1"/>
</dbReference>
<feature type="binding site" evidence="1 2">
    <location>
        <position position="16"/>
    </location>
    <ligand>
        <name>Zn(2+)</name>
        <dbReference type="ChEBI" id="CHEBI:29105"/>
    </ligand>
</feature>
<keyword evidence="1 2" id="KW-0862">Zinc</keyword>
<evidence type="ECO:0000313" key="4">
    <source>
        <dbReference type="Proteomes" id="UP000036202"/>
    </source>
</evidence>
<dbReference type="InterPro" id="IPR010603">
    <property type="entry name" value="Znf_CppX_C4"/>
</dbReference>
<keyword evidence="1" id="KW-0547">Nucleotide-binding</keyword>
<dbReference type="GO" id="GO:0008233">
    <property type="term" value="F:peptidase activity"/>
    <property type="evidence" value="ECO:0007669"/>
    <property type="project" value="UniProtKB-KW"/>
</dbReference>
<dbReference type="SUPFAM" id="SSF57716">
    <property type="entry name" value="Glucocorticoid receptor-like (DNA-binding domain)"/>
    <property type="match status" value="1"/>
</dbReference>
<organism evidence="3 4">
    <name type="scientific">Priestia filamentosa</name>
    <dbReference type="NCBI Taxonomy" id="1402861"/>
    <lineage>
        <taxon>Bacteria</taxon>
        <taxon>Bacillati</taxon>
        <taxon>Bacillota</taxon>
        <taxon>Bacilli</taxon>
        <taxon>Bacillales</taxon>
        <taxon>Bacillaceae</taxon>
        <taxon>Priestia</taxon>
    </lineage>
</organism>
<dbReference type="GO" id="GO:0008270">
    <property type="term" value="F:zinc ion binding"/>
    <property type="evidence" value="ECO:0007669"/>
    <property type="project" value="UniProtKB-UniRule"/>
</dbReference>
<evidence type="ECO:0000256" key="1">
    <source>
        <dbReference type="HAMAP-Rule" id="MF_00175"/>
    </source>
</evidence>
<feature type="binding site" evidence="1">
    <location>
        <begin position="117"/>
        <end position="124"/>
    </location>
    <ligand>
        <name>ATP</name>
        <dbReference type="ChEBI" id="CHEBI:30616"/>
    </ligand>
</feature>
<dbReference type="InterPro" id="IPR050052">
    <property type="entry name" value="ATP-dep_Clp_protease_ClpX"/>
</dbReference>
<dbReference type="CDD" id="cd19497">
    <property type="entry name" value="RecA-like_ClpX"/>
    <property type="match status" value="1"/>
</dbReference>
<reference evidence="4" key="2">
    <citation type="submission" date="2015-06" db="EMBL/GenBank/DDBJ databases">
        <title>Genome Sequence of Bacillus endophyticus and Analysis of its Companion Mechanism in the Ketogulonigenium vulgare-Bacillus strain Consortium.</title>
        <authorList>
            <person name="Jia N."/>
            <person name="Du J."/>
            <person name="Ding M.-Z."/>
            <person name="Gao F."/>
            <person name="Yuan Y.-J."/>
        </authorList>
    </citation>
    <scope>NUCLEOTIDE SEQUENCE [LARGE SCALE GENOMIC DNA]</scope>
    <source>
        <strain evidence="4">Hbe603</strain>
    </source>
</reference>
<sequence length="421" mass="46398">MFKFNEEKGQLKCSFCGKTQDQVRKLVAGPGVYICDECIELCTEIVEEELGTEEEVEFKDVPKPKEICDILDEYVIGQDAAKRSLSVAVYNHYKRVNSNSKIDDIELAKSNIAMIGPTGSGKTLLAQTLARILNVPFAIADATSLTEAGYVGEDVENILLKLIQAADYDVERAEKGIIYIDEIDKVARKSENPSITRDVSGEGVQQALLKILEGTVASVPPQGGRKHPHQEFIQIDTTNILFICGGAFDGIEPIIKRRLGKKVIGFGSEAKKPEAEQKDLLTSVLPEDLLKFGLIPEFIGRLPVIASLEQLDEGALVEILTKPKNALVKQYQKMLELDHVNLEFEDEALKEIARKAIERKTGARGLRSIIEGLMLDVMFDLPSREDIDKCVITGEAVREEGEPKLVLKDGSTVQKGSKTSA</sequence>
<dbReference type="InterPro" id="IPR003593">
    <property type="entry name" value="AAA+_ATPase"/>
</dbReference>
<dbReference type="RefSeq" id="WP_019391301.1">
    <property type="nucleotide sequence ID" value="NZ_ALIM01000014.1"/>
</dbReference>
<dbReference type="PROSITE" id="PS51902">
    <property type="entry name" value="CLPX_ZB"/>
    <property type="match status" value="1"/>
</dbReference>
<dbReference type="Pfam" id="PF07724">
    <property type="entry name" value="AAA_2"/>
    <property type="match status" value="1"/>
</dbReference>
<dbReference type="GO" id="GO:0009376">
    <property type="term" value="C:HslUV protease complex"/>
    <property type="evidence" value="ECO:0007669"/>
    <property type="project" value="TreeGrafter"/>
</dbReference>